<dbReference type="Proteomes" id="UP001162501">
    <property type="component" value="Chromosome 33"/>
</dbReference>
<dbReference type="EMBL" id="OX596117">
    <property type="protein sequence ID" value="CAN0489064.1"/>
    <property type="molecule type" value="Genomic_DNA"/>
</dbReference>
<sequence length="123" mass="13054">MDSEKRGDSAEVTQPVGGIARGFSLAFVAPQDPAHNVDLSQACSGGNSPLLLSKCEKVQRIATKKNWCSQTGRGKRGAEKECWVWAAAVGAVLSSPWQQREAAGGLWAVQPPRRIGAGKARNP</sequence>
<reference evidence="1" key="1">
    <citation type="submission" date="2023-05" db="EMBL/GenBank/DDBJ databases">
        <authorList>
            <consortium name="ELIXIR-Norway"/>
        </authorList>
    </citation>
    <scope>NUCLEOTIDE SEQUENCE</scope>
</reference>
<organism evidence="1 2">
    <name type="scientific">Rangifer tarandus platyrhynchus</name>
    <name type="common">Svalbard reindeer</name>
    <dbReference type="NCBI Taxonomy" id="3082113"/>
    <lineage>
        <taxon>Eukaryota</taxon>
        <taxon>Metazoa</taxon>
        <taxon>Chordata</taxon>
        <taxon>Craniata</taxon>
        <taxon>Vertebrata</taxon>
        <taxon>Euteleostomi</taxon>
        <taxon>Mammalia</taxon>
        <taxon>Eutheria</taxon>
        <taxon>Laurasiatheria</taxon>
        <taxon>Artiodactyla</taxon>
        <taxon>Ruminantia</taxon>
        <taxon>Pecora</taxon>
        <taxon>Cervidae</taxon>
        <taxon>Odocoileinae</taxon>
        <taxon>Rangifer</taxon>
    </lineage>
</organism>
<accession>A0AC59ZQL6</accession>
<evidence type="ECO:0000313" key="1">
    <source>
        <dbReference type="EMBL" id="CAN0489064.1"/>
    </source>
</evidence>
<protein>
    <submittedName>
        <fullName evidence="1">Uncharacterized protein</fullName>
    </submittedName>
</protein>
<name>A0AC59ZQL6_RANTA</name>
<evidence type="ECO:0000313" key="2">
    <source>
        <dbReference type="Proteomes" id="UP001162501"/>
    </source>
</evidence>
<gene>
    <name evidence="1" type="ORF">MRATA1EN22A_LOCUS21494</name>
</gene>
<proteinExistence type="predicted"/>
<reference evidence="1" key="2">
    <citation type="submission" date="2025-03" db="EMBL/GenBank/DDBJ databases">
        <authorList>
            <consortium name="ELIXIR-Norway"/>
            <consortium name="Elixir Norway"/>
        </authorList>
    </citation>
    <scope>NUCLEOTIDE SEQUENCE</scope>
</reference>